<comment type="caution">
    <text evidence="2">The sequence shown here is derived from an EMBL/GenBank/DDBJ whole genome shotgun (WGS) entry which is preliminary data.</text>
</comment>
<sequence length="235" mass="26994">MIKFFRKIRQNLLSENKFSKYLIYAIGEIFLVVVGILIALSINNWNESKKLNKEIVSLSKSIINELGNDIAAFDRAIILNDSVLNTSAVIFDSISQTKSGNIRKLLLLNSRYWDFRPNNAVYKSSVSSGFLTNYDDSLEIKIINYYEKQYTVLKIAALEQTKYTHKVSDLLINEFPNLTLSEEVYNMRALEIIGKDHVFNSIFASNFITSRLQQTMKETQEQAEQLIASLELLIE</sequence>
<dbReference type="RefSeq" id="WP_173302633.1">
    <property type="nucleotide sequence ID" value="NZ_JABRWQ010000017.1"/>
</dbReference>
<evidence type="ECO:0000313" key="3">
    <source>
        <dbReference type="Proteomes" id="UP000805085"/>
    </source>
</evidence>
<name>A0ABX2E9I4_9FLAO</name>
<dbReference type="EMBL" id="JABRWQ010000017">
    <property type="protein sequence ID" value="NRD24946.1"/>
    <property type="molecule type" value="Genomic_DNA"/>
</dbReference>
<keyword evidence="3" id="KW-1185">Reference proteome</keyword>
<proteinExistence type="predicted"/>
<feature type="transmembrane region" description="Helical" evidence="1">
    <location>
        <begin position="21"/>
        <end position="42"/>
    </location>
</feature>
<organism evidence="2 3">
    <name type="scientific">Winogradskyella litoriviva</name>
    <dbReference type="NCBI Taxonomy" id="1220182"/>
    <lineage>
        <taxon>Bacteria</taxon>
        <taxon>Pseudomonadati</taxon>
        <taxon>Bacteroidota</taxon>
        <taxon>Flavobacteriia</taxon>
        <taxon>Flavobacteriales</taxon>
        <taxon>Flavobacteriaceae</taxon>
        <taxon>Winogradskyella</taxon>
    </lineage>
</organism>
<keyword evidence="1" id="KW-1133">Transmembrane helix</keyword>
<dbReference type="Pfam" id="PF19578">
    <property type="entry name" value="DUF6090"/>
    <property type="match status" value="1"/>
</dbReference>
<keyword evidence="1" id="KW-0812">Transmembrane</keyword>
<evidence type="ECO:0000313" key="2">
    <source>
        <dbReference type="EMBL" id="NRD24946.1"/>
    </source>
</evidence>
<evidence type="ECO:0000256" key="1">
    <source>
        <dbReference type="SAM" id="Phobius"/>
    </source>
</evidence>
<keyword evidence="1" id="KW-0472">Membrane</keyword>
<reference evidence="2 3" key="1">
    <citation type="journal article" date="2015" name="Int. J. Syst. Evol. Microbiol.">
        <title>Winogradskyella litoriviva sp. nov., isolated from coastal seawater.</title>
        <authorList>
            <person name="Nedashkovskaya O.I."/>
            <person name="Kukhlevskiy A.D."/>
            <person name="Zhukova N.V."/>
            <person name="Kim S.J."/>
            <person name="Rhee S.K."/>
            <person name="Mikhailov V.V."/>
        </authorList>
    </citation>
    <scope>NUCLEOTIDE SEQUENCE [LARGE SCALE GENOMIC DNA]</scope>
    <source>
        <strain evidence="2 3">KMM6491</strain>
    </source>
</reference>
<dbReference type="Proteomes" id="UP000805085">
    <property type="component" value="Unassembled WGS sequence"/>
</dbReference>
<protein>
    <submittedName>
        <fullName evidence="2">Uncharacterized protein</fullName>
    </submittedName>
</protein>
<accession>A0ABX2E9I4</accession>
<gene>
    <name evidence="2" type="ORF">HNV10_16975</name>
</gene>
<dbReference type="InterPro" id="IPR045749">
    <property type="entry name" value="DUF6090"/>
</dbReference>